<organism evidence="1 3">
    <name type="scientific">Marivita cryptomonadis</name>
    <dbReference type="NCBI Taxonomy" id="505252"/>
    <lineage>
        <taxon>Bacteria</taxon>
        <taxon>Pseudomonadati</taxon>
        <taxon>Pseudomonadota</taxon>
        <taxon>Alphaproteobacteria</taxon>
        <taxon>Rhodobacterales</taxon>
        <taxon>Roseobacteraceae</taxon>
        <taxon>Marivita</taxon>
    </lineage>
</organism>
<gene>
    <name evidence="1" type="ORF">JQX41_04130</name>
    <name evidence="2" type="ORF">JQX48_04130</name>
</gene>
<dbReference type="AlphaFoldDB" id="A0A9Q2RYI6"/>
<keyword evidence="4" id="KW-1185">Reference proteome</keyword>
<dbReference type="Proteomes" id="UP000809440">
    <property type="component" value="Unassembled WGS sequence"/>
</dbReference>
<dbReference type="Proteomes" id="UP000755667">
    <property type="component" value="Unassembled WGS sequence"/>
</dbReference>
<accession>A0A9Q2RYI6</accession>
<evidence type="ECO:0000313" key="2">
    <source>
        <dbReference type="EMBL" id="MBM2416143.1"/>
    </source>
</evidence>
<dbReference type="Pfam" id="PF12974">
    <property type="entry name" value="Phosphonate-bd"/>
    <property type="match status" value="1"/>
</dbReference>
<name>A0A9Q2RYI6_9RHOB</name>
<dbReference type="Gene3D" id="3.40.190.10">
    <property type="entry name" value="Periplasmic binding protein-like II"/>
    <property type="match status" value="2"/>
</dbReference>
<dbReference type="EMBL" id="JAFBXE010000002">
    <property type="protein sequence ID" value="MBM2411476.1"/>
    <property type="molecule type" value="Genomic_DNA"/>
</dbReference>
<proteinExistence type="predicted"/>
<dbReference type="GeneID" id="62642125"/>
<dbReference type="RefSeq" id="WP_203276001.1">
    <property type="nucleotide sequence ID" value="NZ_JAFBWU010000002.1"/>
</dbReference>
<dbReference type="SUPFAM" id="SSF53850">
    <property type="entry name" value="Periplasmic binding protein-like II"/>
    <property type="match status" value="1"/>
</dbReference>
<dbReference type="PANTHER" id="PTHR35841:SF1">
    <property type="entry name" value="PHOSPHONATES-BINDING PERIPLASMIC PROTEIN"/>
    <property type="match status" value="1"/>
</dbReference>
<protein>
    <submittedName>
        <fullName evidence="1">Phosphate/phosphite/phosphonate ABC transporter substrate-binding protein</fullName>
    </submittedName>
</protein>
<evidence type="ECO:0000313" key="1">
    <source>
        <dbReference type="EMBL" id="MBM2411476.1"/>
    </source>
</evidence>
<dbReference type="PANTHER" id="PTHR35841">
    <property type="entry name" value="PHOSPHONATES-BINDING PERIPLASMIC PROTEIN"/>
    <property type="match status" value="1"/>
</dbReference>
<dbReference type="EMBL" id="JAFBXF010000002">
    <property type="protein sequence ID" value="MBM2416143.1"/>
    <property type="molecule type" value="Genomic_DNA"/>
</dbReference>
<sequence length="284" mass="31315">MKPSLRDTYAALKSVIRRYSGAVITSVVVCGGASAETFSVGIVPQFEPRKLTEIWLPILSELEESTGHRFDLVGSPTISDFEQSFIQGEFDFAYMNPYHFLVASETQGYTPIVRDGGRELFGVLVVAADSDIQTVKDLEGRKIAYPSPNALGASLLMRADLDRTFGLTYEPHYVSIHSSAYLNVVLGQMDAAGGVMATLNSNPDRESLRIIYETTRLPPHPIVAHDRISPEIIEEIEAAFLGMGATDAGRAMLARVPIRQVVPASEEDYEILKELNLADYWIDQ</sequence>
<evidence type="ECO:0000313" key="4">
    <source>
        <dbReference type="Proteomes" id="UP000809440"/>
    </source>
</evidence>
<comment type="caution">
    <text evidence="1">The sequence shown here is derived from an EMBL/GenBank/DDBJ whole genome shotgun (WGS) entry which is preliminary data.</text>
</comment>
<reference evidence="1 4" key="1">
    <citation type="submission" date="2021-01" db="EMBL/GenBank/DDBJ databases">
        <title>Diatom-associated Roseobacters Show Island Model of Population Structure.</title>
        <authorList>
            <person name="Qu L."/>
            <person name="Feng X."/>
            <person name="Chen Y."/>
            <person name="Li L."/>
            <person name="Wang X."/>
            <person name="Hu Z."/>
            <person name="Wang H."/>
            <person name="Luo H."/>
        </authorList>
    </citation>
    <scope>NUCLEOTIDE SEQUENCE</scope>
    <source>
        <strain evidence="2 4">CC28-63</strain>
        <strain evidence="1">CC28-69</strain>
    </source>
</reference>
<evidence type="ECO:0000313" key="3">
    <source>
        <dbReference type="Proteomes" id="UP000755667"/>
    </source>
</evidence>